<dbReference type="GO" id="GO:0004163">
    <property type="term" value="F:diphosphomevalonate decarboxylase activity"/>
    <property type="evidence" value="ECO:0007669"/>
    <property type="project" value="UniProtKB-EC"/>
</dbReference>
<reference evidence="2 3" key="1">
    <citation type="submission" date="2022-11" db="EMBL/GenBank/DDBJ databases">
        <title>Mucor velutinosus strain NIH1002 WGS.</title>
        <authorList>
            <person name="Subramanian P."/>
            <person name="Mullikin J.C."/>
            <person name="Segre J.A."/>
            <person name="Zelazny A.M."/>
        </authorList>
    </citation>
    <scope>NUCLEOTIDE SEQUENCE [LARGE SCALE GENOMIC DNA]</scope>
    <source>
        <strain evidence="2 3">NIH1002</strain>
    </source>
</reference>
<accession>A0AAN7DP77</accession>
<gene>
    <name evidence="2" type="primary">MVD1</name>
    <name evidence="2" type="ORF">ATC70_008142</name>
</gene>
<proteinExistence type="predicted"/>
<protein>
    <submittedName>
        <fullName evidence="2">Diphosphomevalonate decarboxylase</fullName>
        <ecNumber evidence="2">4.1.1.33</ecNumber>
    </submittedName>
</protein>
<keyword evidence="3" id="KW-1185">Reference proteome</keyword>
<feature type="compositionally biased region" description="Low complexity" evidence="1">
    <location>
        <begin position="319"/>
        <end position="330"/>
    </location>
</feature>
<feature type="region of interest" description="Disordered" evidence="1">
    <location>
        <begin position="313"/>
        <end position="387"/>
    </location>
</feature>
<keyword evidence="2" id="KW-0456">Lyase</keyword>
<feature type="compositionally biased region" description="Basic and acidic residues" evidence="1">
    <location>
        <begin position="231"/>
        <end position="247"/>
    </location>
</feature>
<feature type="compositionally biased region" description="Basic and acidic residues" evidence="1">
    <location>
        <begin position="273"/>
        <end position="290"/>
    </location>
</feature>
<evidence type="ECO:0000256" key="1">
    <source>
        <dbReference type="SAM" id="MobiDB-lite"/>
    </source>
</evidence>
<feature type="region of interest" description="Disordered" evidence="1">
    <location>
        <begin position="146"/>
        <end position="196"/>
    </location>
</feature>
<sequence length="410" mass="45364">MEGLFVRNVALFDKSQVEEDKEFNCYSAPIFDVNNGYFWYNITTPEDIYNSVVVNMPMKPKHIVFAGYLQDVPLMADYAGTVNESRSEVQVPAGFVTGLIGTGVPYIFSKGPEEGYYLVNFKEPAKFHQIEEEEEGFTAHDIWQEEDDDDQVDDQKKRYKGKEKESIDVDTTSTLSGQAKELMSSQQPSTSSSITAKVKETASLGKMKEIISLPKTKQAIDKGKQKASLGKGKEKASLGKLKQKETSDIQYEQTARKGEATVTSKVSAATEAEMGKSRLKKSDQTSKKGQEAQILHSLLQKKVAATTATSAIVSKMVKTTDTTSESDVSSNADYESLLVSQLVRGDVEAESGQTEEEEEDDDDDDDDDLESLTTLKRARSSDTTATKWAKKKSKAVGGLKDFMEKLMTKK</sequence>
<name>A0AAN7DP77_9FUNG</name>
<dbReference type="AlphaFoldDB" id="A0AAN7DP77"/>
<dbReference type="RefSeq" id="XP_064686680.1">
    <property type="nucleotide sequence ID" value="XM_064827396.1"/>
</dbReference>
<feature type="region of interest" description="Disordered" evidence="1">
    <location>
        <begin position="214"/>
        <end position="291"/>
    </location>
</feature>
<evidence type="ECO:0000313" key="3">
    <source>
        <dbReference type="Proteomes" id="UP001304243"/>
    </source>
</evidence>
<dbReference type="EMBL" id="JASEJX010000011">
    <property type="protein sequence ID" value="KAK4520014.1"/>
    <property type="molecule type" value="Genomic_DNA"/>
</dbReference>
<feature type="compositionally biased region" description="Low complexity" evidence="1">
    <location>
        <begin position="184"/>
        <end position="193"/>
    </location>
</feature>
<dbReference type="EC" id="4.1.1.33" evidence="2"/>
<organism evidence="2 3">
    <name type="scientific">Mucor velutinosus</name>
    <dbReference type="NCBI Taxonomy" id="708070"/>
    <lineage>
        <taxon>Eukaryota</taxon>
        <taxon>Fungi</taxon>
        <taxon>Fungi incertae sedis</taxon>
        <taxon>Mucoromycota</taxon>
        <taxon>Mucoromycotina</taxon>
        <taxon>Mucoromycetes</taxon>
        <taxon>Mucorales</taxon>
        <taxon>Mucorineae</taxon>
        <taxon>Mucoraceae</taxon>
        <taxon>Mucor</taxon>
    </lineage>
</organism>
<comment type="caution">
    <text evidence="2">The sequence shown here is derived from an EMBL/GenBank/DDBJ whole genome shotgun (WGS) entry which is preliminary data.</text>
</comment>
<evidence type="ECO:0000313" key="2">
    <source>
        <dbReference type="EMBL" id="KAK4520014.1"/>
    </source>
</evidence>
<dbReference type="Proteomes" id="UP001304243">
    <property type="component" value="Unassembled WGS sequence"/>
</dbReference>
<feature type="compositionally biased region" description="Acidic residues" evidence="1">
    <location>
        <begin position="353"/>
        <end position="370"/>
    </location>
</feature>
<dbReference type="GeneID" id="89951828"/>